<dbReference type="EMBL" id="BQFW01000007">
    <property type="protein sequence ID" value="GJJ72970.1"/>
    <property type="molecule type" value="Genomic_DNA"/>
</dbReference>
<proteinExistence type="predicted"/>
<dbReference type="AlphaFoldDB" id="A0A9P3LWM4"/>
<dbReference type="SUPFAM" id="SSF81383">
    <property type="entry name" value="F-box domain"/>
    <property type="match status" value="1"/>
</dbReference>
<dbReference type="Proteomes" id="UP000827284">
    <property type="component" value="Unassembled WGS sequence"/>
</dbReference>
<dbReference type="SUPFAM" id="SSF52047">
    <property type="entry name" value="RNI-like"/>
    <property type="match status" value="1"/>
</dbReference>
<gene>
    <name evidence="1" type="ORF">EMPS_05328</name>
</gene>
<dbReference type="InterPro" id="IPR032675">
    <property type="entry name" value="LRR_dom_sf"/>
</dbReference>
<protein>
    <recommendedName>
        <fullName evidence="3">F-box domain-containing protein</fullName>
    </recommendedName>
</protein>
<name>A0A9P3LWM4_9FUNG</name>
<dbReference type="Gene3D" id="3.80.10.10">
    <property type="entry name" value="Ribonuclease Inhibitor"/>
    <property type="match status" value="1"/>
</dbReference>
<organism evidence="1 2">
    <name type="scientific">Entomortierella parvispora</name>
    <dbReference type="NCBI Taxonomy" id="205924"/>
    <lineage>
        <taxon>Eukaryota</taxon>
        <taxon>Fungi</taxon>
        <taxon>Fungi incertae sedis</taxon>
        <taxon>Mucoromycota</taxon>
        <taxon>Mortierellomycotina</taxon>
        <taxon>Mortierellomycetes</taxon>
        <taxon>Mortierellales</taxon>
        <taxon>Mortierellaceae</taxon>
        <taxon>Entomortierella</taxon>
    </lineage>
</organism>
<evidence type="ECO:0008006" key="3">
    <source>
        <dbReference type="Google" id="ProtNLM"/>
    </source>
</evidence>
<evidence type="ECO:0000313" key="1">
    <source>
        <dbReference type="EMBL" id="GJJ72970.1"/>
    </source>
</evidence>
<dbReference type="OrthoDB" id="2448743at2759"/>
<accession>A0A9P3LWM4</accession>
<dbReference type="InterPro" id="IPR036047">
    <property type="entry name" value="F-box-like_dom_sf"/>
</dbReference>
<comment type="caution">
    <text evidence="1">The sequence shown here is derived from an EMBL/GenBank/DDBJ whole genome shotgun (WGS) entry which is preliminary data.</text>
</comment>
<evidence type="ECO:0000313" key="2">
    <source>
        <dbReference type="Proteomes" id="UP000827284"/>
    </source>
</evidence>
<keyword evidence="2" id="KW-1185">Reference proteome</keyword>
<reference evidence="1" key="1">
    <citation type="submission" date="2021-11" db="EMBL/GenBank/DDBJ databases">
        <authorList>
            <person name="Herlambang A."/>
            <person name="Guo Y."/>
            <person name="Takashima Y."/>
            <person name="Nishizawa T."/>
        </authorList>
    </citation>
    <scope>NUCLEOTIDE SEQUENCE</scope>
    <source>
        <strain evidence="1">E1425</strain>
    </source>
</reference>
<reference evidence="1" key="2">
    <citation type="journal article" date="2022" name="Microbiol. Resour. Announc.">
        <title>Whole-Genome Sequence of Entomortierella parvispora E1425, a Mucoromycotan Fungus Associated with Burkholderiaceae-Related Endosymbiotic Bacteria.</title>
        <authorList>
            <person name="Herlambang A."/>
            <person name="Guo Y."/>
            <person name="Takashima Y."/>
            <person name="Narisawa K."/>
            <person name="Ohta H."/>
            <person name="Nishizawa T."/>
        </authorList>
    </citation>
    <scope>NUCLEOTIDE SEQUENCE</scope>
    <source>
        <strain evidence="1">E1425</strain>
    </source>
</reference>
<sequence>MHPSAHPLWQPEIQSEVAQYLDNASLAAASAVCRDWNVVFPCFLYKNADLDNKTTNNHISLSNHAKLVRNLNLYLYEKMPELSPYLFADHDKTNGFVFDQLTSLNLKLTEEDSSEPWSAASLLVRRNSKLENLQVSDSLSATFLRAVSESCPCLKKLSLRNLALDREATEALVDLCSANTLVSLILDYVTCSNRQAVHAVIQGSDSPELTQSLKLQVLKFTGSYGVVTLANQIAWAQRCPQLKTLELYCRLRRPFPAKLLCEALPTTLCEVNQLRLSSVRLTPDDLAVVLEGFGPGPRIKYFGLGRNLTGPVSWPPTLWSLLERHKSVLTHLDMKRCPTFSSDAVQLSLATFPRLVRLQAGYLIAQDILGNPNEEDEVTRIVPWVCKGLRHLDVHIHGFDNKPALWNVLVLKQLSTLEVLETLDIRMFEYSWHDEEYRRNNSLDLRLEAGLRVLASLTRMKRLDFVPELQRAGTEELEWMEDAWPEFVPSDEMCTE</sequence>